<accession>A0A8H6SY20</accession>
<proteinExistence type="predicted"/>
<keyword evidence="3" id="KW-1185">Reference proteome</keyword>
<comment type="caution">
    <text evidence="2">The sequence shown here is derived from an EMBL/GenBank/DDBJ whole genome shotgun (WGS) entry which is preliminary data.</text>
</comment>
<organism evidence="2 3">
    <name type="scientific">Mycena indigotica</name>
    <dbReference type="NCBI Taxonomy" id="2126181"/>
    <lineage>
        <taxon>Eukaryota</taxon>
        <taxon>Fungi</taxon>
        <taxon>Dikarya</taxon>
        <taxon>Basidiomycota</taxon>
        <taxon>Agaricomycotina</taxon>
        <taxon>Agaricomycetes</taxon>
        <taxon>Agaricomycetidae</taxon>
        <taxon>Agaricales</taxon>
        <taxon>Marasmiineae</taxon>
        <taxon>Mycenaceae</taxon>
        <taxon>Mycena</taxon>
    </lineage>
</organism>
<gene>
    <name evidence="2" type="ORF">MIND_00533000</name>
</gene>
<dbReference type="GeneID" id="59344631"/>
<feature type="chain" id="PRO_5034456768" description="Glycoside hydrolase 131 catalytic N-terminal domain-containing protein" evidence="1">
    <location>
        <begin position="19"/>
        <end position="293"/>
    </location>
</feature>
<dbReference type="EMBL" id="JACAZF010000004">
    <property type="protein sequence ID" value="KAF7307388.1"/>
    <property type="molecule type" value="Genomic_DNA"/>
</dbReference>
<name>A0A8H6SY20_9AGAR</name>
<dbReference type="OrthoDB" id="2885001at2759"/>
<feature type="signal peptide" evidence="1">
    <location>
        <begin position="1"/>
        <end position="18"/>
    </location>
</feature>
<reference evidence="2" key="1">
    <citation type="submission" date="2020-05" db="EMBL/GenBank/DDBJ databases">
        <title>Mycena genomes resolve the evolution of fungal bioluminescence.</title>
        <authorList>
            <person name="Tsai I.J."/>
        </authorList>
    </citation>
    <scope>NUCLEOTIDE SEQUENCE</scope>
    <source>
        <strain evidence="2">171206Taipei</strain>
    </source>
</reference>
<dbReference type="RefSeq" id="XP_037222407.1">
    <property type="nucleotide sequence ID" value="XM_037362115.1"/>
</dbReference>
<dbReference type="Proteomes" id="UP000636479">
    <property type="component" value="Unassembled WGS sequence"/>
</dbReference>
<sequence>MLLFRVLASVLLAQATHALTPVTQNARGQKIYTAPIGSRVKQSGRDMELFAPDGSLLHTFTNVVSGGTKPKRQILSVTELVAQFNVTPTDTIESFTTTFVVPPTPEAFDSQIIFISANIRVLDPPTGRPYATVRPTLQYGGSWLQGGPFYTYAMQVEFDAQNILQLVGFDNSTLEVGQTLDSTIVRNHELEKEAPGVFWYSASFPSISNDTVIDMGWQTPPSVLTLQLEEEGVLQPSHYPAGSLVFEHINVNMTSGPPEMSWQPNVDPASQAEFKVDVDGAKEGKAELTFSRV</sequence>
<evidence type="ECO:0000256" key="1">
    <source>
        <dbReference type="SAM" id="SignalP"/>
    </source>
</evidence>
<evidence type="ECO:0000313" key="2">
    <source>
        <dbReference type="EMBL" id="KAF7307388.1"/>
    </source>
</evidence>
<protein>
    <recommendedName>
        <fullName evidence="4">Glycoside hydrolase 131 catalytic N-terminal domain-containing protein</fullName>
    </recommendedName>
</protein>
<keyword evidence="1" id="KW-0732">Signal</keyword>
<evidence type="ECO:0008006" key="4">
    <source>
        <dbReference type="Google" id="ProtNLM"/>
    </source>
</evidence>
<evidence type="ECO:0000313" key="3">
    <source>
        <dbReference type="Proteomes" id="UP000636479"/>
    </source>
</evidence>
<dbReference type="AlphaFoldDB" id="A0A8H6SY20"/>